<dbReference type="GO" id="GO:0003724">
    <property type="term" value="F:RNA helicase activity"/>
    <property type="evidence" value="ECO:0007669"/>
    <property type="project" value="UniProtKB-EC"/>
</dbReference>
<evidence type="ECO:0000256" key="3">
    <source>
        <dbReference type="ARBA" id="ARBA00022840"/>
    </source>
</evidence>
<comment type="catalytic activity">
    <reaction evidence="5">
        <text>ATP + H2O = ADP + phosphate + H(+)</text>
        <dbReference type="Rhea" id="RHEA:13065"/>
        <dbReference type="ChEBI" id="CHEBI:15377"/>
        <dbReference type="ChEBI" id="CHEBI:15378"/>
        <dbReference type="ChEBI" id="CHEBI:30616"/>
        <dbReference type="ChEBI" id="CHEBI:43474"/>
        <dbReference type="ChEBI" id="CHEBI:456216"/>
        <dbReference type="EC" id="3.6.4.13"/>
    </reaction>
</comment>
<evidence type="ECO:0000256" key="1">
    <source>
        <dbReference type="ARBA" id="ARBA00022741"/>
    </source>
</evidence>
<dbReference type="AlphaFoldDB" id="A0A0C3KF67"/>
<gene>
    <name evidence="9" type="ORF">M407DRAFT_30201</name>
</gene>
<keyword evidence="10" id="KW-1185">Reference proteome</keyword>
<keyword evidence="3 5" id="KW-0067">ATP-binding</keyword>
<evidence type="ECO:0000256" key="4">
    <source>
        <dbReference type="ARBA" id="ARBA00022884"/>
    </source>
</evidence>
<dbReference type="InterPro" id="IPR001650">
    <property type="entry name" value="Helicase_C-like"/>
</dbReference>
<feature type="region of interest" description="Disordered" evidence="6">
    <location>
        <begin position="403"/>
        <end position="438"/>
    </location>
</feature>
<dbReference type="OrthoDB" id="10256233at2759"/>
<dbReference type="SUPFAM" id="SSF52540">
    <property type="entry name" value="P-loop containing nucleoside triphosphate hydrolases"/>
    <property type="match status" value="1"/>
</dbReference>
<comment type="domain">
    <text evidence="5">The Q motif is unique to and characteristic of the DEAD box family of RNA helicases and controls ATP binding and hydrolysis.</text>
</comment>
<dbReference type="STRING" id="1051891.A0A0C3KF67"/>
<feature type="region of interest" description="Disordered" evidence="6">
    <location>
        <begin position="495"/>
        <end position="525"/>
    </location>
</feature>
<dbReference type="GO" id="GO:0003723">
    <property type="term" value="F:RNA binding"/>
    <property type="evidence" value="ECO:0007669"/>
    <property type="project" value="UniProtKB-UniRule"/>
</dbReference>
<feature type="domain" description="Helicase ATP-binding" evidence="7">
    <location>
        <begin position="90"/>
        <end position="332"/>
    </location>
</feature>
<keyword evidence="4 5" id="KW-0694">RNA-binding</keyword>
<evidence type="ECO:0000313" key="9">
    <source>
        <dbReference type="EMBL" id="KIO20128.1"/>
    </source>
</evidence>
<dbReference type="HOGENOM" id="CLU_019374_0_0_1"/>
<dbReference type="InterPro" id="IPR011545">
    <property type="entry name" value="DEAD/DEAH_box_helicase_dom"/>
</dbReference>
<organism evidence="9 10">
    <name type="scientific">Tulasnella calospora MUT 4182</name>
    <dbReference type="NCBI Taxonomy" id="1051891"/>
    <lineage>
        <taxon>Eukaryota</taxon>
        <taxon>Fungi</taxon>
        <taxon>Dikarya</taxon>
        <taxon>Basidiomycota</taxon>
        <taxon>Agaricomycotina</taxon>
        <taxon>Agaricomycetes</taxon>
        <taxon>Cantharellales</taxon>
        <taxon>Tulasnellaceae</taxon>
        <taxon>Tulasnella</taxon>
    </lineage>
</organism>
<evidence type="ECO:0000256" key="6">
    <source>
        <dbReference type="SAM" id="MobiDB-lite"/>
    </source>
</evidence>
<dbReference type="EC" id="3.6.4.13" evidence="5"/>
<comment type="similarity">
    <text evidence="5">Belongs to the DEAD box helicase family.</text>
</comment>
<reference evidence="9 10" key="1">
    <citation type="submission" date="2014-04" db="EMBL/GenBank/DDBJ databases">
        <authorList>
            <consortium name="DOE Joint Genome Institute"/>
            <person name="Kuo A."/>
            <person name="Girlanda M."/>
            <person name="Perotto S."/>
            <person name="Kohler A."/>
            <person name="Nagy L.G."/>
            <person name="Floudas D."/>
            <person name="Copeland A."/>
            <person name="Barry K.W."/>
            <person name="Cichocki N."/>
            <person name="Veneault-Fourrey C."/>
            <person name="LaButti K."/>
            <person name="Lindquist E.A."/>
            <person name="Lipzen A."/>
            <person name="Lundell T."/>
            <person name="Morin E."/>
            <person name="Murat C."/>
            <person name="Sun H."/>
            <person name="Tunlid A."/>
            <person name="Henrissat B."/>
            <person name="Grigoriev I.V."/>
            <person name="Hibbett D.S."/>
            <person name="Martin F."/>
            <person name="Nordberg H.P."/>
            <person name="Cantor M.N."/>
            <person name="Hua S.X."/>
        </authorList>
    </citation>
    <scope>NUCLEOTIDE SEQUENCE [LARGE SCALE GENOMIC DNA]</scope>
    <source>
        <strain evidence="9 10">MUT 4182</strain>
    </source>
</reference>
<dbReference type="Gene3D" id="3.40.50.300">
    <property type="entry name" value="P-loop containing nucleotide triphosphate hydrolases"/>
    <property type="match status" value="2"/>
</dbReference>
<keyword evidence="1 5" id="KW-0547">Nucleotide-binding</keyword>
<dbReference type="Pfam" id="PF00270">
    <property type="entry name" value="DEAD"/>
    <property type="match status" value="1"/>
</dbReference>
<evidence type="ECO:0000259" key="8">
    <source>
        <dbReference type="PROSITE" id="PS51194"/>
    </source>
</evidence>
<protein>
    <recommendedName>
        <fullName evidence="5">ATP-dependent RNA helicase</fullName>
        <ecNumber evidence="5">3.6.4.13</ecNumber>
    </recommendedName>
</protein>
<feature type="domain" description="Helicase C-terminal" evidence="8">
    <location>
        <begin position="446"/>
        <end position="620"/>
    </location>
</feature>
<feature type="compositionally biased region" description="Basic and acidic residues" evidence="6">
    <location>
        <begin position="417"/>
        <end position="430"/>
    </location>
</feature>
<dbReference type="Pfam" id="PF00271">
    <property type="entry name" value="Helicase_C"/>
    <property type="match status" value="1"/>
</dbReference>
<evidence type="ECO:0000256" key="2">
    <source>
        <dbReference type="ARBA" id="ARBA00022801"/>
    </source>
</evidence>
<evidence type="ECO:0000256" key="5">
    <source>
        <dbReference type="RuleBase" id="RU365068"/>
    </source>
</evidence>
<dbReference type="PROSITE" id="PS51194">
    <property type="entry name" value="HELICASE_CTER"/>
    <property type="match status" value="1"/>
</dbReference>
<dbReference type="InterPro" id="IPR014001">
    <property type="entry name" value="Helicase_ATP-bd"/>
</dbReference>
<dbReference type="PROSITE" id="PS51192">
    <property type="entry name" value="HELICASE_ATP_BIND_1"/>
    <property type="match status" value="1"/>
</dbReference>
<dbReference type="GO" id="GO:0016787">
    <property type="term" value="F:hydrolase activity"/>
    <property type="evidence" value="ECO:0007669"/>
    <property type="project" value="UniProtKB-KW"/>
</dbReference>
<accession>A0A0C3KF67</accession>
<name>A0A0C3KF67_9AGAM</name>
<evidence type="ECO:0000259" key="7">
    <source>
        <dbReference type="PROSITE" id="PS51192"/>
    </source>
</evidence>
<dbReference type="GO" id="GO:0005524">
    <property type="term" value="F:ATP binding"/>
    <property type="evidence" value="ECO:0007669"/>
    <property type="project" value="UniProtKB-UniRule"/>
</dbReference>
<proteinExistence type="inferred from homology"/>
<dbReference type="EMBL" id="KN823186">
    <property type="protein sequence ID" value="KIO20128.1"/>
    <property type="molecule type" value="Genomic_DNA"/>
</dbReference>
<sequence length="620" mass="67301">MHFLVLPLQPRSSGSLRLSFLATSSSRYGVRPKHPSTSAPRYSSTSTSGFSEFQHLGLTSAVVESLEAAFPHIKTPSVCQKGLIPAVLEPSSQGAPRDVLLRGDTGSGKSFGLALALLSKPQQLKSYSPKTRKTETKSQTQLIIVPHRELAYQYQHWLKILTSSSPELKDYGIQLCIRGDPNHPLPRHLLLGTPEALLRSSKTVRPSIVVATPPALVELLQSSKAERTRDGLPLNHLALNISTVLVDEVDAMLALPPKDASRKDLAAWDRHIPPVIQILDGIYGKRRNDGYDDERGGAVGLRPRPQLIIASATLNAHVRGYVFTQTNWLKRPSEERQGRSVRENDLVARLEYAGAPLASAEAGAASNSSEAPKALEDGAVRHSCVVVGETGESRNIDMITEVEKEPFQPLSKTEKKRVKEERERRNEQLRSKSAATKPPSNLIQALAVQFALDVPSLALLVVPSTSSVRQIVEEFRELGVEAEAVELAETAKGRTDLVASASQTSSATSTTTSPTPTEETPSAETPRLLISNLSNTRGLDFPSLTHVFVLGTDVVKTPSDYTHIAGRVGRFGKGGHVVTFVEDGPATEEAVGGPGVDEGRMRRLYRKLDIDPTLVEIEGM</sequence>
<reference evidence="10" key="2">
    <citation type="submission" date="2015-01" db="EMBL/GenBank/DDBJ databases">
        <title>Evolutionary Origins and Diversification of the Mycorrhizal Mutualists.</title>
        <authorList>
            <consortium name="DOE Joint Genome Institute"/>
            <consortium name="Mycorrhizal Genomics Consortium"/>
            <person name="Kohler A."/>
            <person name="Kuo A."/>
            <person name="Nagy L.G."/>
            <person name="Floudas D."/>
            <person name="Copeland A."/>
            <person name="Barry K.W."/>
            <person name="Cichocki N."/>
            <person name="Veneault-Fourrey C."/>
            <person name="LaButti K."/>
            <person name="Lindquist E.A."/>
            <person name="Lipzen A."/>
            <person name="Lundell T."/>
            <person name="Morin E."/>
            <person name="Murat C."/>
            <person name="Riley R."/>
            <person name="Ohm R."/>
            <person name="Sun H."/>
            <person name="Tunlid A."/>
            <person name="Henrissat B."/>
            <person name="Grigoriev I.V."/>
            <person name="Hibbett D.S."/>
            <person name="Martin F."/>
        </authorList>
    </citation>
    <scope>NUCLEOTIDE SEQUENCE [LARGE SCALE GENOMIC DNA]</scope>
    <source>
        <strain evidence="10">MUT 4182</strain>
    </source>
</reference>
<dbReference type="PANTHER" id="PTHR24031">
    <property type="entry name" value="RNA HELICASE"/>
    <property type="match status" value="1"/>
</dbReference>
<dbReference type="SMART" id="SM00487">
    <property type="entry name" value="DEXDc"/>
    <property type="match status" value="1"/>
</dbReference>
<keyword evidence="2 5" id="KW-0378">Hydrolase</keyword>
<comment type="function">
    <text evidence="5">RNA helicase.</text>
</comment>
<dbReference type="InterPro" id="IPR027417">
    <property type="entry name" value="P-loop_NTPase"/>
</dbReference>
<dbReference type="Proteomes" id="UP000054248">
    <property type="component" value="Unassembled WGS sequence"/>
</dbReference>
<evidence type="ECO:0000313" key="10">
    <source>
        <dbReference type="Proteomes" id="UP000054248"/>
    </source>
</evidence>
<keyword evidence="5" id="KW-0347">Helicase</keyword>
<feature type="compositionally biased region" description="Low complexity" evidence="6">
    <location>
        <begin position="499"/>
        <end position="525"/>
    </location>
</feature>